<name>B4GVN6_DROPE</name>
<dbReference type="EMBL" id="CH479193">
    <property type="protein sequence ID" value="EDW26731.1"/>
    <property type="molecule type" value="Genomic_DNA"/>
</dbReference>
<feature type="region of interest" description="Disordered" evidence="1">
    <location>
        <begin position="1"/>
        <end position="24"/>
    </location>
</feature>
<dbReference type="AlphaFoldDB" id="B4GVN6"/>
<evidence type="ECO:0000313" key="2">
    <source>
        <dbReference type="EMBL" id="EDW26731.1"/>
    </source>
</evidence>
<reference evidence="2 3" key="1">
    <citation type="journal article" date="2007" name="Nature">
        <title>Evolution of genes and genomes on the Drosophila phylogeny.</title>
        <authorList>
            <consortium name="Drosophila 12 Genomes Consortium"/>
            <person name="Clark A.G."/>
            <person name="Eisen M.B."/>
            <person name="Smith D.R."/>
            <person name="Bergman C.M."/>
            <person name="Oliver B."/>
            <person name="Markow T.A."/>
            <person name="Kaufman T.C."/>
            <person name="Kellis M."/>
            <person name="Gelbart W."/>
            <person name="Iyer V.N."/>
            <person name="Pollard D.A."/>
            <person name="Sackton T.B."/>
            <person name="Larracuente A.M."/>
            <person name="Singh N.D."/>
            <person name="Abad J.P."/>
            <person name="Abt D.N."/>
            <person name="Adryan B."/>
            <person name="Aguade M."/>
            <person name="Akashi H."/>
            <person name="Anderson W.W."/>
            <person name="Aquadro C.F."/>
            <person name="Ardell D.H."/>
            <person name="Arguello R."/>
            <person name="Artieri C.G."/>
            <person name="Barbash D.A."/>
            <person name="Barker D."/>
            <person name="Barsanti P."/>
            <person name="Batterham P."/>
            <person name="Batzoglou S."/>
            <person name="Begun D."/>
            <person name="Bhutkar A."/>
            <person name="Blanco E."/>
            <person name="Bosak S.A."/>
            <person name="Bradley R.K."/>
            <person name="Brand A.D."/>
            <person name="Brent M.R."/>
            <person name="Brooks A.N."/>
            <person name="Brown R.H."/>
            <person name="Butlin R.K."/>
            <person name="Caggese C."/>
            <person name="Calvi B.R."/>
            <person name="Bernardo de Carvalho A."/>
            <person name="Caspi A."/>
            <person name="Castrezana S."/>
            <person name="Celniker S.E."/>
            <person name="Chang J.L."/>
            <person name="Chapple C."/>
            <person name="Chatterji S."/>
            <person name="Chinwalla A."/>
            <person name="Civetta A."/>
            <person name="Clifton S.W."/>
            <person name="Comeron J.M."/>
            <person name="Costello J.C."/>
            <person name="Coyne J.A."/>
            <person name="Daub J."/>
            <person name="David R.G."/>
            <person name="Delcher A.L."/>
            <person name="Delehaunty K."/>
            <person name="Do C.B."/>
            <person name="Ebling H."/>
            <person name="Edwards K."/>
            <person name="Eickbush T."/>
            <person name="Evans J.D."/>
            <person name="Filipski A."/>
            <person name="Findeiss S."/>
            <person name="Freyhult E."/>
            <person name="Fulton L."/>
            <person name="Fulton R."/>
            <person name="Garcia A.C."/>
            <person name="Gardiner A."/>
            <person name="Garfield D.A."/>
            <person name="Garvin B.E."/>
            <person name="Gibson G."/>
            <person name="Gilbert D."/>
            <person name="Gnerre S."/>
            <person name="Godfrey J."/>
            <person name="Good R."/>
            <person name="Gotea V."/>
            <person name="Gravely B."/>
            <person name="Greenberg A.J."/>
            <person name="Griffiths-Jones S."/>
            <person name="Gross S."/>
            <person name="Guigo R."/>
            <person name="Gustafson E.A."/>
            <person name="Haerty W."/>
            <person name="Hahn M.W."/>
            <person name="Halligan D.L."/>
            <person name="Halpern A.L."/>
            <person name="Halter G.M."/>
            <person name="Han M.V."/>
            <person name="Heger A."/>
            <person name="Hillier L."/>
            <person name="Hinrichs A.S."/>
            <person name="Holmes I."/>
            <person name="Hoskins R.A."/>
            <person name="Hubisz M.J."/>
            <person name="Hultmark D."/>
            <person name="Huntley M.A."/>
            <person name="Jaffe D.B."/>
            <person name="Jagadeeshan S."/>
            <person name="Jeck W.R."/>
            <person name="Johnson J."/>
            <person name="Jones C.D."/>
            <person name="Jordan W.C."/>
            <person name="Karpen G.H."/>
            <person name="Kataoka E."/>
            <person name="Keightley P.D."/>
            <person name="Kheradpour P."/>
            <person name="Kirkness E.F."/>
            <person name="Koerich L.B."/>
            <person name="Kristiansen K."/>
            <person name="Kudrna D."/>
            <person name="Kulathinal R.J."/>
            <person name="Kumar S."/>
            <person name="Kwok R."/>
            <person name="Lander E."/>
            <person name="Langley C.H."/>
            <person name="Lapoint R."/>
            <person name="Lazzaro B.P."/>
            <person name="Lee S.J."/>
            <person name="Levesque L."/>
            <person name="Li R."/>
            <person name="Lin C.F."/>
            <person name="Lin M.F."/>
            <person name="Lindblad-Toh K."/>
            <person name="Llopart A."/>
            <person name="Long M."/>
            <person name="Low L."/>
            <person name="Lozovsky E."/>
            <person name="Lu J."/>
            <person name="Luo M."/>
            <person name="Machado C.A."/>
            <person name="Makalowski W."/>
            <person name="Marzo M."/>
            <person name="Matsuda M."/>
            <person name="Matzkin L."/>
            <person name="McAllister B."/>
            <person name="McBride C.S."/>
            <person name="McKernan B."/>
            <person name="McKernan K."/>
            <person name="Mendez-Lago M."/>
            <person name="Minx P."/>
            <person name="Mollenhauer M.U."/>
            <person name="Montooth K."/>
            <person name="Mount S.M."/>
            <person name="Mu X."/>
            <person name="Myers E."/>
            <person name="Negre B."/>
            <person name="Newfeld S."/>
            <person name="Nielsen R."/>
            <person name="Noor M.A."/>
            <person name="O'Grady P."/>
            <person name="Pachter L."/>
            <person name="Papaceit M."/>
            <person name="Parisi M.J."/>
            <person name="Parisi M."/>
            <person name="Parts L."/>
            <person name="Pedersen J.S."/>
            <person name="Pesole G."/>
            <person name="Phillippy A.M."/>
            <person name="Ponting C.P."/>
            <person name="Pop M."/>
            <person name="Porcelli D."/>
            <person name="Powell J.R."/>
            <person name="Prohaska S."/>
            <person name="Pruitt K."/>
            <person name="Puig M."/>
            <person name="Quesneville H."/>
            <person name="Ram K.R."/>
            <person name="Rand D."/>
            <person name="Rasmussen M.D."/>
            <person name="Reed L.K."/>
            <person name="Reenan R."/>
            <person name="Reily A."/>
            <person name="Remington K.A."/>
            <person name="Rieger T.T."/>
            <person name="Ritchie M.G."/>
            <person name="Robin C."/>
            <person name="Rogers Y.H."/>
            <person name="Rohde C."/>
            <person name="Rozas J."/>
            <person name="Rubenfield M.J."/>
            <person name="Ruiz A."/>
            <person name="Russo S."/>
            <person name="Salzberg S.L."/>
            <person name="Sanchez-Gracia A."/>
            <person name="Saranga D.J."/>
            <person name="Sato H."/>
            <person name="Schaeffer S.W."/>
            <person name="Schatz M.C."/>
            <person name="Schlenke T."/>
            <person name="Schwartz R."/>
            <person name="Segarra C."/>
            <person name="Singh R.S."/>
            <person name="Sirot L."/>
            <person name="Sirota M."/>
            <person name="Sisneros N.B."/>
            <person name="Smith C.D."/>
            <person name="Smith T.F."/>
            <person name="Spieth J."/>
            <person name="Stage D.E."/>
            <person name="Stark A."/>
            <person name="Stephan W."/>
            <person name="Strausberg R.L."/>
            <person name="Strempel S."/>
            <person name="Sturgill D."/>
            <person name="Sutton G."/>
            <person name="Sutton G.G."/>
            <person name="Tao W."/>
            <person name="Teichmann S."/>
            <person name="Tobari Y.N."/>
            <person name="Tomimura Y."/>
            <person name="Tsolas J.M."/>
            <person name="Valente V.L."/>
            <person name="Venter E."/>
            <person name="Venter J.C."/>
            <person name="Vicario S."/>
            <person name="Vieira F.G."/>
            <person name="Vilella A.J."/>
            <person name="Villasante A."/>
            <person name="Walenz B."/>
            <person name="Wang J."/>
            <person name="Wasserman M."/>
            <person name="Watts T."/>
            <person name="Wilson D."/>
            <person name="Wilson R.K."/>
            <person name="Wing R.A."/>
            <person name="Wolfner M.F."/>
            <person name="Wong A."/>
            <person name="Wong G.K."/>
            <person name="Wu C.I."/>
            <person name="Wu G."/>
            <person name="Yamamoto D."/>
            <person name="Yang H.P."/>
            <person name="Yang S.P."/>
            <person name="Yorke J.A."/>
            <person name="Yoshida K."/>
            <person name="Zdobnov E."/>
            <person name="Zhang P."/>
            <person name="Zhang Y."/>
            <person name="Zimin A.V."/>
            <person name="Baldwin J."/>
            <person name="Abdouelleil A."/>
            <person name="Abdulkadir J."/>
            <person name="Abebe A."/>
            <person name="Abera B."/>
            <person name="Abreu J."/>
            <person name="Acer S.C."/>
            <person name="Aftuck L."/>
            <person name="Alexander A."/>
            <person name="An P."/>
            <person name="Anderson E."/>
            <person name="Anderson S."/>
            <person name="Arachi H."/>
            <person name="Azer M."/>
            <person name="Bachantsang P."/>
            <person name="Barry A."/>
            <person name="Bayul T."/>
            <person name="Berlin A."/>
            <person name="Bessette D."/>
            <person name="Bloom T."/>
            <person name="Blye J."/>
            <person name="Boguslavskiy L."/>
            <person name="Bonnet C."/>
            <person name="Boukhgalter B."/>
            <person name="Bourzgui I."/>
            <person name="Brown A."/>
            <person name="Cahill P."/>
            <person name="Channer S."/>
            <person name="Cheshatsang Y."/>
            <person name="Chuda L."/>
            <person name="Citroen M."/>
            <person name="Collymore A."/>
            <person name="Cooke P."/>
            <person name="Costello M."/>
            <person name="D'Aco K."/>
            <person name="Daza R."/>
            <person name="De Haan G."/>
            <person name="DeGray S."/>
            <person name="DeMaso C."/>
            <person name="Dhargay N."/>
            <person name="Dooley K."/>
            <person name="Dooley E."/>
            <person name="Doricent M."/>
            <person name="Dorje P."/>
            <person name="Dorjee K."/>
            <person name="Dupes A."/>
            <person name="Elong R."/>
            <person name="Falk J."/>
            <person name="Farina A."/>
            <person name="Faro S."/>
            <person name="Ferguson D."/>
            <person name="Fisher S."/>
            <person name="Foley C.D."/>
            <person name="Franke A."/>
            <person name="Friedrich D."/>
            <person name="Gadbois L."/>
            <person name="Gearin G."/>
            <person name="Gearin C.R."/>
            <person name="Giannoukos G."/>
            <person name="Goode T."/>
            <person name="Graham J."/>
            <person name="Grandbois E."/>
            <person name="Grewal S."/>
            <person name="Gyaltsen K."/>
            <person name="Hafez N."/>
            <person name="Hagos B."/>
            <person name="Hall J."/>
            <person name="Henson C."/>
            <person name="Hollinger A."/>
            <person name="Honan T."/>
            <person name="Huard M.D."/>
            <person name="Hughes L."/>
            <person name="Hurhula B."/>
            <person name="Husby M.E."/>
            <person name="Kamat A."/>
            <person name="Kanga B."/>
            <person name="Kashin S."/>
            <person name="Khazanovich D."/>
            <person name="Kisner P."/>
            <person name="Lance K."/>
            <person name="Lara M."/>
            <person name="Lee W."/>
            <person name="Lennon N."/>
            <person name="Letendre F."/>
            <person name="LeVine R."/>
            <person name="Lipovsky A."/>
            <person name="Liu X."/>
            <person name="Liu J."/>
            <person name="Liu S."/>
            <person name="Lokyitsang T."/>
            <person name="Lokyitsang Y."/>
            <person name="Lubonja R."/>
            <person name="Lui A."/>
            <person name="MacDonald P."/>
            <person name="Magnisalis V."/>
            <person name="Maru K."/>
            <person name="Matthews C."/>
            <person name="McCusker W."/>
            <person name="McDonough S."/>
            <person name="Mehta T."/>
            <person name="Meldrim J."/>
            <person name="Meneus L."/>
            <person name="Mihai O."/>
            <person name="Mihalev A."/>
            <person name="Mihova T."/>
            <person name="Mittelman R."/>
            <person name="Mlenga V."/>
            <person name="Montmayeur A."/>
            <person name="Mulrain L."/>
            <person name="Navidi A."/>
            <person name="Naylor J."/>
            <person name="Negash T."/>
            <person name="Nguyen T."/>
            <person name="Nguyen N."/>
            <person name="Nicol R."/>
            <person name="Norbu C."/>
            <person name="Norbu N."/>
            <person name="Novod N."/>
            <person name="O'Neill B."/>
            <person name="Osman S."/>
            <person name="Markiewicz E."/>
            <person name="Oyono O.L."/>
            <person name="Patti C."/>
            <person name="Phunkhang P."/>
            <person name="Pierre F."/>
            <person name="Priest M."/>
            <person name="Raghuraman S."/>
            <person name="Rege F."/>
            <person name="Reyes R."/>
            <person name="Rise C."/>
            <person name="Rogov P."/>
            <person name="Ross K."/>
            <person name="Ryan E."/>
            <person name="Settipalli S."/>
            <person name="Shea T."/>
            <person name="Sherpa N."/>
            <person name="Shi L."/>
            <person name="Shih D."/>
            <person name="Sparrow T."/>
            <person name="Spaulding J."/>
            <person name="Stalker J."/>
            <person name="Stange-Thomann N."/>
            <person name="Stavropoulos S."/>
            <person name="Stone C."/>
            <person name="Strader C."/>
            <person name="Tesfaye S."/>
            <person name="Thomson T."/>
            <person name="Thoulutsang Y."/>
            <person name="Thoulutsang D."/>
            <person name="Topham K."/>
            <person name="Topping I."/>
            <person name="Tsamla T."/>
            <person name="Vassiliev H."/>
            <person name="Vo A."/>
            <person name="Wangchuk T."/>
            <person name="Wangdi T."/>
            <person name="Weiand M."/>
            <person name="Wilkinson J."/>
            <person name="Wilson A."/>
            <person name="Yadav S."/>
            <person name="Young G."/>
            <person name="Yu Q."/>
            <person name="Zembek L."/>
            <person name="Zhong D."/>
            <person name="Zimmer A."/>
            <person name="Zwirko Z."/>
            <person name="Jaffe D.B."/>
            <person name="Alvarez P."/>
            <person name="Brockman W."/>
            <person name="Butler J."/>
            <person name="Chin C."/>
            <person name="Gnerre S."/>
            <person name="Grabherr M."/>
            <person name="Kleber M."/>
            <person name="Mauceli E."/>
            <person name="MacCallum I."/>
        </authorList>
    </citation>
    <scope>NUCLEOTIDE SEQUENCE [LARGE SCALE GENOMIC DNA]</scope>
    <source>
        <strain evidence="3">MSH-3 / Tucson 14011-0111.49</strain>
    </source>
</reference>
<proteinExistence type="predicted"/>
<keyword evidence="3" id="KW-1185">Reference proteome</keyword>
<protein>
    <submittedName>
        <fullName evidence="2">GL14636</fullName>
    </submittedName>
</protein>
<gene>
    <name evidence="2" type="primary">Dper\GL14636</name>
    <name evidence="2" type="ORF">Dper_GL14636</name>
</gene>
<evidence type="ECO:0000313" key="3">
    <source>
        <dbReference type="Proteomes" id="UP000008744"/>
    </source>
</evidence>
<dbReference type="HOGENOM" id="CLU_3108603_0_0_1"/>
<accession>B4GVN6</accession>
<organism evidence="3">
    <name type="scientific">Drosophila persimilis</name>
    <name type="common">Fruit fly</name>
    <dbReference type="NCBI Taxonomy" id="7234"/>
    <lineage>
        <taxon>Eukaryota</taxon>
        <taxon>Metazoa</taxon>
        <taxon>Ecdysozoa</taxon>
        <taxon>Arthropoda</taxon>
        <taxon>Hexapoda</taxon>
        <taxon>Insecta</taxon>
        <taxon>Pterygota</taxon>
        <taxon>Neoptera</taxon>
        <taxon>Endopterygota</taxon>
        <taxon>Diptera</taxon>
        <taxon>Brachycera</taxon>
        <taxon>Muscomorpha</taxon>
        <taxon>Ephydroidea</taxon>
        <taxon>Drosophilidae</taxon>
        <taxon>Drosophila</taxon>
        <taxon>Sophophora</taxon>
    </lineage>
</organism>
<dbReference type="Proteomes" id="UP000008744">
    <property type="component" value="Unassembled WGS sequence"/>
</dbReference>
<sequence length="51" mass="6127">MLEHVDKEAEECENESVKQGRGGVKLEVEEQQDHRAITSMHHHHHHPFRFW</sequence>
<evidence type="ECO:0000256" key="1">
    <source>
        <dbReference type="SAM" id="MobiDB-lite"/>
    </source>
</evidence>